<organism evidence="1">
    <name type="scientific">marine sediment metagenome</name>
    <dbReference type="NCBI Taxonomy" id="412755"/>
    <lineage>
        <taxon>unclassified sequences</taxon>
        <taxon>metagenomes</taxon>
        <taxon>ecological metagenomes</taxon>
    </lineage>
</organism>
<gene>
    <name evidence="1" type="ORF">LCGC14_2297600</name>
</gene>
<accession>A0A0F9DC08</accession>
<protein>
    <submittedName>
        <fullName evidence="1">Uncharacterized protein</fullName>
    </submittedName>
</protein>
<sequence>MKWLKFTGNTIKVVLHSQGIVSNEVVDALIHAGQQISRLLLVKEQIFCPKSANLVKLNRKDITYAYTTNYEYGGNS</sequence>
<evidence type="ECO:0000313" key="1">
    <source>
        <dbReference type="EMBL" id="KKL51226.1"/>
    </source>
</evidence>
<dbReference type="AlphaFoldDB" id="A0A0F9DC08"/>
<name>A0A0F9DC08_9ZZZZ</name>
<comment type="caution">
    <text evidence="1">The sequence shown here is derived from an EMBL/GenBank/DDBJ whole genome shotgun (WGS) entry which is preliminary data.</text>
</comment>
<proteinExistence type="predicted"/>
<dbReference type="EMBL" id="LAZR01032323">
    <property type="protein sequence ID" value="KKL51226.1"/>
    <property type="molecule type" value="Genomic_DNA"/>
</dbReference>
<reference evidence="1" key="1">
    <citation type="journal article" date="2015" name="Nature">
        <title>Complex archaea that bridge the gap between prokaryotes and eukaryotes.</title>
        <authorList>
            <person name="Spang A."/>
            <person name="Saw J.H."/>
            <person name="Jorgensen S.L."/>
            <person name="Zaremba-Niedzwiedzka K."/>
            <person name="Martijn J."/>
            <person name="Lind A.E."/>
            <person name="van Eijk R."/>
            <person name="Schleper C."/>
            <person name="Guy L."/>
            <person name="Ettema T.J."/>
        </authorList>
    </citation>
    <scope>NUCLEOTIDE SEQUENCE</scope>
</reference>